<dbReference type="Proteomes" id="UP000663848">
    <property type="component" value="Unassembled WGS sequence"/>
</dbReference>
<evidence type="ECO:0000313" key="2">
    <source>
        <dbReference type="Proteomes" id="UP000663848"/>
    </source>
</evidence>
<sequence length="68" mass="7992">MEQFDFQDQLVSRLDSYHDDNVIFEYFPTQSAFVIRSSSSVVDPHDSSTIKITPNSQCIEGKYQERWQ</sequence>
<proteinExistence type="predicted"/>
<accession>A0A822APM0</accession>
<protein>
    <submittedName>
        <fullName evidence="1">Uncharacterized protein</fullName>
    </submittedName>
</protein>
<comment type="caution">
    <text evidence="1">The sequence shown here is derived from an EMBL/GenBank/DDBJ whole genome shotgun (WGS) entry which is preliminary data.</text>
</comment>
<gene>
    <name evidence="1" type="ORF">QYT958_LOCUS37370</name>
</gene>
<name>A0A822APM0_9BILA</name>
<feature type="non-terminal residue" evidence="1">
    <location>
        <position position="1"/>
    </location>
</feature>
<dbReference type="EMBL" id="CAJOBR010031049">
    <property type="protein sequence ID" value="CAF4993552.1"/>
    <property type="molecule type" value="Genomic_DNA"/>
</dbReference>
<dbReference type="AlphaFoldDB" id="A0A822APM0"/>
<reference evidence="1" key="1">
    <citation type="submission" date="2021-02" db="EMBL/GenBank/DDBJ databases">
        <authorList>
            <person name="Nowell W R."/>
        </authorList>
    </citation>
    <scope>NUCLEOTIDE SEQUENCE</scope>
</reference>
<evidence type="ECO:0000313" key="1">
    <source>
        <dbReference type="EMBL" id="CAF4993552.1"/>
    </source>
</evidence>
<organism evidence="1 2">
    <name type="scientific">Rotaria socialis</name>
    <dbReference type="NCBI Taxonomy" id="392032"/>
    <lineage>
        <taxon>Eukaryota</taxon>
        <taxon>Metazoa</taxon>
        <taxon>Spiralia</taxon>
        <taxon>Gnathifera</taxon>
        <taxon>Rotifera</taxon>
        <taxon>Eurotatoria</taxon>
        <taxon>Bdelloidea</taxon>
        <taxon>Philodinida</taxon>
        <taxon>Philodinidae</taxon>
        <taxon>Rotaria</taxon>
    </lineage>
</organism>